<name>A0A1Y2LJB8_EPING</name>
<gene>
    <name evidence="2" type="ORF">B5807_11371</name>
</gene>
<evidence type="ECO:0000256" key="1">
    <source>
        <dbReference type="SAM" id="MobiDB-lite"/>
    </source>
</evidence>
<sequence length="370" mass="41788">MDDQPLTLLSCRPDYPANPLSYPSQIQDMQLVDFESLYADFRSPSRAARQRLRKRRSPKQHLGEPRTRKLPHRPLRPLSHPVHQYNLNPNRGQCTKKHRDPDLNDEAYWDKLAAEWRVEEQRQMMDPVQLYYNFGHGAAGIESLRPAPYTAEEDETDAEGCADVSLPPSSSSSSSSASPEAEAEGEDTHTVETPLWKLFIPQPPSPLSTEPWNTSYTCTFTYHRNASGLWELGYAAPHYVPNTCSPSVLLVACTLSNAGARECSCAEFEDVDGWQAPDEVWRGSLVEWMSEEEGEELEYADARYACDTREDRRADSSQKRDLESAKRGSGGLKSEWALVRRTRSPSACEAEWDVVSEVSSTGSWRVVDAW</sequence>
<feature type="region of interest" description="Disordered" evidence="1">
    <location>
        <begin position="149"/>
        <end position="189"/>
    </location>
</feature>
<feature type="compositionally biased region" description="Basic residues" evidence="1">
    <location>
        <begin position="48"/>
        <end position="59"/>
    </location>
</feature>
<feature type="compositionally biased region" description="Basic and acidic residues" evidence="1">
    <location>
        <begin position="310"/>
        <end position="326"/>
    </location>
</feature>
<evidence type="ECO:0000313" key="2">
    <source>
        <dbReference type="EMBL" id="OSS44006.1"/>
    </source>
</evidence>
<dbReference type="InParanoid" id="A0A1Y2LJB8"/>
<proteinExistence type="predicted"/>
<feature type="compositionally biased region" description="Acidic residues" evidence="1">
    <location>
        <begin position="151"/>
        <end position="160"/>
    </location>
</feature>
<protein>
    <submittedName>
        <fullName evidence="2">Uncharacterized protein</fullName>
    </submittedName>
</protein>
<feature type="region of interest" description="Disordered" evidence="1">
    <location>
        <begin position="310"/>
        <end position="331"/>
    </location>
</feature>
<keyword evidence="3" id="KW-1185">Reference proteome</keyword>
<dbReference type="AlphaFoldDB" id="A0A1Y2LJB8"/>
<evidence type="ECO:0000313" key="3">
    <source>
        <dbReference type="Proteomes" id="UP000193240"/>
    </source>
</evidence>
<dbReference type="Proteomes" id="UP000193240">
    <property type="component" value="Unassembled WGS sequence"/>
</dbReference>
<organism evidence="2 3">
    <name type="scientific">Epicoccum nigrum</name>
    <name type="common">Soil fungus</name>
    <name type="synonym">Epicoccum purpurascens</name>
    <dbReference type="NCBI Taxonomy" id="105696"/>
    <lineage>
        <taxon>Eukaryota</taxon>
        <taxon>Fungi</taxon>
        <taxon>Dikarya</taxon>
        <taxon>Ascomycota</taxon>
        <taxon>Pezizomycotina</taxon>
        <taxon>Dothideomycetes</taxon>
        <taxon>Pleosporomycetidae</taxon>
        <taxon>Pleosporales</taxon>
        <taxon>Pleosporineae</taxon>
        <taxon>Didymellaceae</taxon>
        <taxon>Epicoccum</taxon>
    </lineage>
</organism>
<reference evidence="2 3" key="1">
    <citation type="journal article" date="2017" name="Genome Announc.">
        <title>Genome sequence of the saprophytic ascomycete Epicoccum nigrum ICMP 19927 strain isolated from New Zealand.</title>
        <authorList>
            <person name="Fokin M."/>
            <person name="Fleetwood D."/>
            <person name="Weir B.S."/>
            <person name="Villas-Boas S.G."/>
        </authorList>
    </citation>
    <scope>NUCLEOTIDE SEQUENCE [LARGE SCALE GENOMIC DNA]</scope>
    <source>
        <strain evidence="2 3">ICMP 19927</strain>
    </source>
</reference>
<feature type="compositionally biased region" description="Low complexity" evidence="1">
    <location>
        <begin position="167"/>
        <end position="180"/>
    </location>
</feature>
<dbReference type="EMBL" id="KZ107860">
    <property type="protein sequence ID" value="OSS44006.1"/>
    <property type="molecule type" value="Genomic_DNA"/>
</dbReference>
<accession>A0A1Y2LJB8</accession>
<feature type="region of interest" description="Disordered" evidence="1">
    <location>
        <begin position="45"/>
        <end position="81"/>
    </location>
</feature>